<dbReference type="PROSITE" id="PS51007">
    <property type="entry name" value="CYTC"/>
    <property type="match status" value="1"/>
</dbReference>
<comment type="caution">
    <text evidence="7">The sequence shown here is derived from an EMBL/GenBank/DDBJ whole genome shotgun (WGS) entry which is preliminary data.</text>
</comment>
<evidence type="ECO:0000256" key="2">
    <source>
        <dbReference type="ARBA" id="ARBA00022723"/>
    </source>
</evidence>
<dbReference type="RefSeq" id="WP_341409948.1">
    <property type="nucleotide sequence ID" value="NZ_JBBUTH010000004.1"/>
</dbReference>
<evidence type="ECO:0000256" key="1">
    <source>
        <dbReference type="ARBA" id="ARBA00022617"/>
    </source>
</evidence>
<reference evidence="7 8" key="1">
    <citation type="submission" date="2024-04" db="EMBL/GenBank/DDBJ databases">
        <title>Novel species of the genus Ideonella isolated from streams.</title>
        <authorList>
            <person name="Lu H."/>
        </authorList>
    </citation>
    <scope>NUCLEOTIDE SEQUENCE [LARGE SCALE GENOMIC DNA]</scope>
    <source>
        <strain evidence="7 8">DXS22W</strain>
    </source>
</reference>
<dbReference type="InterPro" id="IPR009056">
    <property type="entry name" value="Cyt_c-like_dom"/>
</dbReference>
<evidence type="ECO:0000256" key="3">
    <source>
        <dbReference type="ARBA" id="ARBA00023004"/>
    </source>
</evidence>
<dbReference type="Proteomes" id="UP001365405">
    <property type="component" value="Unassembled WGS sequence"/>
</dbReference>
<dbReference type="Pfam" id="PF13442">
    <property type="entry name" value="Cytochrome_CBB3"/>
    <property type="match status" value="1"/>
</dbReference>
<proteinExistence type="predicted"/>
<evidence type="ECO:0000256" key="4">
    <source>
        <dbReference type="PROSITE-ProRule" id="PRU00433"/>
    </source>
</evidence>
<accession>A0ABU9CEH0</accession>
<feature type="domain" description="Cytochrome c" evidence="6">
    <location>
        <begin position="32"/>
        <end position="113"/>
    </location>
</feature>
<evidence type="ECO:0000313" key="7">
    <source>
        <dbReference type="EMBL" id="MEK8050263.1"/>
    </source>
</evidence>
<evidence type="ECO:0000256" key="5">
    <source>
        <dbReference type="SAM" id="SignalP"/>
    </source>
</evidence>
<dbReference type="SUPFAM" id="SSF46626">
    <property type="entry name" value="Cytochrome c"/>
    <property type="match status" value="1"/>
</dbReference>
<keyword evidence="1 4" id="KW-0349">Heme</keyword>
<keyword evidence="8" id="KW-1185">Reference proteome</keyword>
<evidence type="ECO:0000313" key="8">
    <source>
        <dbReference type="Proteomes" id="UP001365405"/>
    </source>
</evidence>
<feature type="signal peptide" evidence="5">
    <location>
        <begin position="1"/>
        <end position="22"/>
    </location>
</feature>
<feature type="chain" id="PRO_5045845567" evidence="5">
    <location>
        <begin position="23"/>
        <end position="119"/>
    </location>
</feature>
<keyword evidence="5" id="KW-0732">Signal</keyword>
<name>A0ABU9CEH0_9BURK</name>
<dbReference type="InterPro" id="IPR036909">
    <property type="entry name" value="Cyt_c-like_dom_sf"/>
</dbReference>
<sequence>MPHPNACAAAVLALGLPLAAQGTGLAPDAAAPAAPRQQQLVRMVRQDCGSCHGMRLTGGLGPALTREALADKPLVFLASTIFHGRPGTPMPGWRAMLTEAEADWIAQRLVAGFPEEAPR</sequence>
<protein>
    <submittedName>
        <fullName evidence="7">Cytochrome c</fullName>
    </submittedName>
</protein>
<evidence type="ECO:0000259" key="6">
    <source>
        <dbReference type="PROSITE" id="PS51007"/>
    </source>
</evidence>
<keyword evidence="2 4" id="KW-0479">Metal-binding</keyword>
<organism evidence="7 8">
    <name type="scientific">Pseudaquabacterium inlustre</name>
    <dbReference type="NCBI Taxonomy" id="2984192"/>
    <lineage>
        <taxon>Bacteria</taxon>
        <taxon>Pseudomonadati</taxon>
        <taxon>Pseudomonadota</taxon>
        <taxon>Betaproteobacteria</taxon>
        <taxon>Burkholderiales</taxon>
        <taxon>Sphaerotilaceae</taxon>
        <taxon>Pseudaquabacterium</taxon>
    </lineage>
</organism>
<gene>
    <name evidence="7" type="ORF">AACH10_08430</name>
</gene>
<keyword evidence="3 4" id="KW-0408">Iron</keyword>
<dbReference type="EMBL" id="JBBUTH010000004">
    <property type="protein sequence ID" value="MEK8050263.1"/>
    <property type="molecule type" value="Genomic_DNA"/>
</dbReference>
<dbReference type="Gene3D" id="1.10.760.10">
    <property type="entry name" value="Cytochrome c-like domain"/>
    <property type="match status" value="1"/>
</dbReference>